<name>A0A6M1KNB1_LACPA</name>
<comment type="caution">
    <text evidence="3">The sequence shown here is derived from an EMBL/GenBank/DDBJ whole genome shotgun (WGS) entry which is preliminary data.</text>
</comment>
<sequence length="298" mass="32647">MKKILVRVLLVLLVAALGFGGFVYYMVHNSTSQIYSYNKKTNKSSDDKTASKKPVAYLLLGTDTGELGRSYKGRTDTMIVVVVNPKSKTTTMVSVPRDTKVNFDDVTIKINAAYSYGSSDTAMAAVEKLLNIKLDGYLLVNMKGLEQLVDAVGGVTVTSPLSFDYEGKSFVKGQSYDLSGSDALKFSRMRYDDPQGDYGRQMRQQQILTAVIGKVKSNPTTVMSQKFLDAVGKNVRTDVSLGSVKNLATDYRDAGNTIKSDQLHGTGQNIDGQAYEVMSETEINRVHNVIQNALNSKN</sequence>
<accession>K0N6U3</accession>
<dbReference type="EMBL" id="PKQJ01000020">
    <property type="protein sequence ID" value="PLC45351.1"/>
    <property type="molecule type" value="Genomic_DNA"/>
</dbReference>
<dbReference type="KEGG" id="lcs:LCBD_2191"/>
<feature type="domain" description="Cell envelope-related transcriptional attenuator" evidence="2">
    <location>
        <begin position="74"/>
        <end position="216"/>
    </location>
</feature>
<comment type="similarity">
    <text evidence="1">Belongs to the LytR/CpsA/Psr (LCP) family.</text>
</comment>
<evidence type="ECO:0000313" key="4">
    <source>
        <dbReference type="Proteomes" id="UP000234512"/>
    </source>
</evidence>
<dbReference type="Pfam" id="PF03816">
    <property type="entry name" value="LytR_cpsA_psr"/>
    <property type="match status" value="1"/>
</dbReference>
<gene>
    <name evidence="3" type="ORF">C0Q90_13415</name>
</gene>
<dbReference type="PANTHER" id="PTHR33392">
    <property type="entry name" value="POLYISOPRENYL-TEICHOIC ACID--PEPTIDOGLYCAN TEICHOIC ACID TRANSFERASE TAGU"/>
    <property type="match status" value="1"/>
</dbReference>
<proteinExistence type="inferred from homology"/>
<accession>A0A6M1KNB1</accession>
<dbReference type="InterPro" id="IPR004474">
    <property type="entry name" value="LytR_CpsA_psr"/>
</dbReference>
<dbReference type="NCBIfam" id="TIGR00350">
    <property type="entry name" value="lytR_cpsA_psr"/>
    <property type="match status" value="1"/>
</dbReference>
<dbReference type="PANTHER" id="PTHR33392:SF6">
    <property type="entry name" value="POLYISOPRENYL-TEICHOIC ACID--PEPTIDOGLYCAN TEICHOIC ACID TRANSFERASE TAGU"/>
    <property type="match status" value="1"/>
</dbReference>
<dbReference type="Proteomes" id="UP000234512">
    <property type="component" value="Unassembled WGS sequence"/>
</dbReference>
<evidence type="ECO:0000256" key="1">
    <source>
        <dbReference type="ARBA" id="ARBA00006068"/>
    </source>
</evidence>
<dbReference type="KEGG" id="lce:LC2W_2170"/>
<protein>
    <submittedName>
        <fullName evidence="3">Transcriptional regulator</fullName>
    </submittedName>
</protein>
<dbReference type="RefSeq" id="WP_012491791.1">
    <property type="nucleotide sequence ID" value="NC_010999.1"/>
</dbReference>
<dbReference type="Gene3D" id="3.40.630.190">
    <property type="entry name" value="LCP protein"/>
    <property type="match status" value="1"/>
</dbReference>
<dbReference type="AlphaFoldDB" id="A0A6M1KNB1"/>
<evidence type="ECO:0000259" key="2">
    <source>
        <dbReference type="Pfam" id="PF03816"/>
    </source>
</evidence>
<evidence type="ECO:0000313" key="3">
    <source>
        <dbReference type="EMBL" id="PLC45351.1"/>
    </source>
</evidence>
<reference evidence="3 4" key="1">
    <citation type="journal article" date="2018" name="Genome Announc.">
        <title>Draft Genome Sequence of Lactobacillus paracasei DUP 13076, Which Exhibits Potent Antipathogenic Effects against Salmonella enterica Serovars Enteritidis, Typhimurium, and Heidelberg.</title>
        <authorList>
            <person name="Muyyarikkandy M.S."/>
            <person name="Alqahtani F.H."/>
            <person name="Mandoiu I."/>
            <person name="Amalaradjou M.A."/>
        </authorList>
    </citation>
    <scope>NUCLEOTIDE SEQUENCE [LARGE SCALE GENOMIC DNA]</scope>
    <source>
        <strain evidence="3 4">DUP 13076</strain>
    </source>
</reference>
<organism evidence="3 4">
    <name type="scientific">Lacticaseibacillus paracasei</name>
    <name type="common">Lactobacillus paracasei</name>
    <dbReference type="NCBI Taxonomy" id="1597"/>
    <lineage>
        <taxon>Bacteria</taxon>
        <taxon>Bacillati</taxon>
        <taxon>Bacillota</taxon>
        <taxon>Bacilli</taxon>
        <taxon>Lactobacillales</taxon>
        <taxon>Lactobacillaceae</taxon>
        <taxon>Lacticaseibacillus</taxon>
    </lineage>
</organism>
<dbReference type="InterPro" id="IPR050922">
    <property type="entry name" value="LytR/CpsA/Psr_CW_biosynth"/>
</dbReference>